<comment type="similarity">
    <text evidence="1">Belongs to the SIN1 family.</text>
</comment>
<dbReference type="Pfam" id="PF25322">
    <property type="entry name" value="RBD_SIN1"/>
    <property type="match status" value="1"/>
</dbReference>
<reference evidence="4" key="1">
    <citation type="submission" date="2014-07" db="EMBL/GenBank/DDBJ databases">
        <authorList>
            <person name="Martin A.A"/>
            <person name="De Silva N."/>
        </authorList>
    </citation>
    <scope>NUCLEOTIDE SEQUENCE</scope>
</reference>
<evidence type="ECO:0000256" key="1">
    <source>
        <dbReference type="ARBA" id="ARBA00009407"/>
    </source>
</evidence>
<feature type="domain" description="CRIM" evidence="2">
    <location>
        <begin position="150"/>
        <end position="258"/>
    </location>
</feature>
<dbReference type="InterPro" id="IPR031567">
    <property type="entry name" value="CRIM_dom"/>
</dbReference>
<evidence type="ECO:0000313" key="4">
    <source>
        <dbReference type="Proteomes" id="UP000035680"/>
    </source>
</evidence>
<sequence length="615" mass="71493">MAFHDLKEVSDFINHVMNLDGKLKPWANQIFKEKIMHTKPSYFSETISNNTSSDEEDNSDSDDENIFTLFENKLEDKFTSSKFFKEKMERLKNEKMFEESVKKDSLTCFNTKSKSNISSKGEICQVPKNKSYTSYISMQLDNMVLRPCEEILNPFEDYCKYINMGPNHISINIVLPFVESGKNCIVIECLKDIEISNLIGLICYKYTLKNYKPPLKEIYYYELKIAHNLNDIYYDLPSLDVTKKFCDSSFDNLALIDITLLGDDITKNVTVYTYDAKPYSITLPSYNVPLRMVRDKSLDMAQTQLGLNKKIDGIDLCEIEYVLQKLDDPSINLDLKMPLFQVNCDKFVLLRQNSTRGNFSSVYEKKKINSSTLRSGTMNNSKSLNTIDNSLPTISEMFDFQEPEVCSISEDNLKDSKYIASFEIDRLTHLKFKKTELLEIMENHIRFISQRSSKTSLIIPWELLAYFALLKEHNDVSSYKIVWMKFDHCLLNSNTKSSITPSDSKNFLHRIYKRRNSHCSTSPTSIFQSNNTLVKFSFNYDLQFFDENIISAKWKSLNIELPNHYSSSIANYMYSIENNLSALVYKYSEDGRLPPIEAWEKYKKNQNSSNFLNNL</sequence>
<dbReference type="PANTHER" id="PTHR13335">
    <property type="entry name" value="TARGET OF RAPAMYCIN COMPLEX 2 SUBUNIT MAPKAP1"/>
    <property type="match status" value="1"/>
</dbReference>
<reference evidence="5" key="2">
    <citation type="submission" date="2015-08" db="UniProtKB">
        <authorList>
            <consortium name="WormBaseParasite"/>
        </authorList>
    </citation>
    <scope>IDENTIFICATION</scope>
</reference>
<dbReference type="Pfam" id="PF16978">
    <property type="entry name" value="CRIM"/>
    <property type="match status" value="1"/>
</dbReference>
<dbReference type="GO" id="GO:0038203">
    <property type="term" value="P:TORC2 signaling"/>
    <property type="evidence" value="ECO:0007669"/>
    <property type="project" value="TreeGrafter"/>
</dbReference>
<dbReference type="InterPro" id="IPR057339">
    <property type="entry name" value="RBD_SIN1"/>
</dbReference>
<feature type="domain" description="Target of rapamycin complex 2 subunit MAPKAP1-like Ras-binding" evidence="3">
    <location>
        <begin position="275"/>
        <end position="351"/>
    </location>
</feature>
<dbReference type="GO" id="GO:0005737">
    <property type="term" value="C:cytoplasm"/>
    <property type="evidence" value="ECO:0007669"/>
    <property type="project" value="TreeGrafter"/>
</dbReference>
<organism evidence="4 5">
    <name type="scientific">Strongyloides venezuelensis</name>
    <name type="common">Threadworm</name>
    <dbReference type="NCBI Taxonomy" id="75913"/>
    <lineage>
        <taxon>Eukaryota</taxon>
        <taxon>Metazoa</taxon>
        <taxon>Ecdysozoa</taxon>
        <taxon>Nematoda</taxon>
        <taxon>Chromadorea</taxon>
        <taxon>Rhabditida</taxon>
        <taxon>Tylenchina</taxon>
        <taxon>Panagrolaimomorpha</taxon>
        <taxon>Strongyloidoidea</taxon>
        <taxon>Strongyloididae</taxon>
        <taxon>Strongyloides</taxon>
    </lineage>
</organism>
<evidence type="ECO:0000313" key="5">
    <source>
        <dbReference type="WBParaSite" id="SVE_0478300.1"/>
    </source>
</evidence>
<evidence type="ECO:0000259" key="3">
    <source>
        <dbReference type="Pfam" id="PF25322"/>
    </source>
</evidence>
<proteinExistence type="inferred from homology"/>
<dbReference type="Proteomes" id="UP000035680">
    <property type="component" value="Unassembled WGS sequence"/>
</dbReference>
<name>A0A0K0F7I6_STRVS</name>
<keyword evidence="4" id="KW-1185">Reference proteome</keyword>
<dbReference type="AlphaFoldDB" id="A0A0K0F7I6"/>
<accession>A0A0K0F7I6</accession>
<dbReference type="GO" id="GO:0005546">
    <property type="term" value="F:phosphatidylinositol-4,5-bisphosphate binding"/>
    <property type="evidence" value="ECO:0007669"/>
    <property type="project" value="TreeGrafter"/>
</dbReference>
<dbReference type="InterPro" id="IPR008828">
    <property type="entry name" value="Sin1/Avo1"/>
</dbReference>
<dbReference type="STRING" id="75913.A0A0K0F7I6"/>
<dbReference type="WBParaSite" id="SVE_0478300.1">
    <property type="protein sequence ID" value="SVE_0478300.1"/>
    <property type="gene ID" value="SVE_0478300"/>
</dbReference>
<evidence type="ECO:0000259" key="2">
    <source>
        <dbReference type="Pfam" id="PF16978"/>
    </source>
</evidence>
<dbReference type="GO" id="GO:0031932">
    <property type="term" value="C:TORC2 complex"/>
    <property type="evidence" value="ECO:0007669"/>
    <property type="project" value="InterPro"/>
</dbReference>
<protein>
    <submittedName>
        <fullName evidence="5">CRIM domain-containing protein</fullName>
    </submittedName>
</protein>
<dbReference type="PANTHER" id="PTHR13335:SF1">
    <property type="entry name" value="TARGET OF RAPAMYCIN COMPLEX 2 SUBUNIT MAPKAP1"/>
    <property type="match status" value="1"/>
</dbReference>
<dbReference type="GO" id="GO:0005886">
    <property type="term" value="C:plasma membrane"/>
    <property type="evidence" value="ECO:0007669"/>
    <property type="project" value="TreeGrafter"/>
</dbReference>